<keyword evidence="3 6" id="KW-0812">Transmembrane</keyword>
<dbReference type="PANTHER" id="PTHR30213">
    <property type="entry name" value="INNER MEMBRANE PROTEIN YHJD"/>
    <property type="match status" value="1"/>
</dbReference>
<dbReference type="PIRSF" id="PIRSF035875">
    <property type="entry name" value="RNase_BN"/>
    <property type="match status" value="1"/>
</dbReference>
<keyword evidence="5 6" id="KW-0472">Membrane</keyword>
<evidence type="ECO:0000256" key="5">
    <source>
        <dbReference type="ARBA" id="ARBA00023136"/>
    </source>
</evidence>
<feature type="transmembrane region" description="Helical" evidence="6">
    <location>
        <begin position="181"/>
        <end position="199"/>
    </location>
</feature>
<evidence type="ECO:0000256" key="1">
    <source>
        <dbReference type="ARBA" id="ARBA00004651"/>
    </source>
</evidence>
<feature type="transmembrane region" description="Helical" evidence="6">
    <location>
        <begin position="243"/>
        <end position="264"/>
    </location>
</feature>
<keyword evidence="2" id="KW-1003">Cell membrane</keyword>
<dbReference type="InterPro" id="IPR017039">
    <property type="entry name" value="Virul_fac_BrkB"/>
</dbReference>
<evidence type="ECO:0000256" key="2">
    <source>
        <dbReference type="ARBA" id="ARBA00022475"/>
    </source>
</evidence>
<dbReference type="PANTHER" id="PTHR30213:SF1">
    <property type="entry name" value="INNER MEMBRANE PROTEIN YHJD"/>
    <property type="match status" value="1"/>
</dbReference>
<dbReference type="OrthoDB" id="9797028at2"/>
<evidence type="ECO:0000313" key="8">
    <source>
        <dbReference type="Proteomes" id="UP000316093"/>
    </source>
</evidence>
<comment type="subcellular location">
    <subcellularLocation>
        <location evidence="1">Cell membrane</location>
        <topology evidence="1">Multi-pass membrane protein</topology>
    </subcellularLocation>
</comment>
<dbReference type="EMBL" id="CP041046">
    <property type="protein sequence ID" value="QDE38375.1"/>
    <property type="molecule type" value="Genomic_DNA"/>
</dbReference>
<dbReference type="KEGG" id="lpy:FIV34_03750"/>
<keyword evidence="8" id="KW-1185">Reference proteome</keyword>
<dbReference type="RefSeq" id="WP_139979806.1">
    <property type="nucleotide sequence ID" value="NZ_CP041046.1"/>
</dbReference>
<dbReference type="Proteomes" id="UP000316093">
    <property type="component" value="Chromosome"/>
</dbReference>
<feature type="transmembrane region" description="Helical" evidence="6">
    <location>
        <begin position="211"/>
        <end position="231"/>
    </location>
</feature>
<name>A0A4Y5Z126_9GAMM</name>
<sequence>MHRRINLGWQVVKTTAKGFSDDELMTRAAALAFYSALSFAPLLVLLLWVVASLRPEWQNQLVDGLNGLVGARASDAVKLVIENAKQRPSVGSMAGLIGLGVTLIGASAVFAQLQGALNRVWSLQPRPGPTSHAILGWLRARLHALGLLLSLAFLLVISFSASALIAVFVRGGTTGWQALEMIISFGVFILIFGAIYKVLPDAIIEWRDAVIGASLTALLFVVGKYAIGIYLARSNVGGPYGPAGGVVVLLVWVYYSALILLLGAELTEAVAEARGTPIKPRPYAMSTRPVNPAIVDPSITTPAVSLKSVDNEDPS</sequence>
<dbReference type="Pfam" id="PF03631">
    <property type="entry name" value="Virul_fac_BrkB"/>
    <property type="match status" value="1"/>
</dbReference>
<proteinExistence type="predicted"/>
<feature type="transmembrane region" description="Helical" evidence="6">
    <location>
        <begin position="144"/>
        <end position="169"/>
    </location>
</feature>
<feature type="transmembrane region" description="Helical" evidence="6">
    <location>
        <begin position="93"/>
        <end position="113"/>
    </location>
</feature>
<organism evidence="7 8">
    <name type="scientific">Luteibacter pinisoli</name>
    <dbReference type="NCBI Taxonomy" id="2589080"/>
    <lineage>
        <taxon>Bacteria</taxon>
        <taxon>Pseudomonadati</taxon>
        <taxon>Pseudomonadota</taxon>
        <taxon>Gammaproteobacteria</taxon>
        <taxon>Lysobacterales</taxon>
        <taxon>Rhodanobacteraceae</taxon>
        <taxon>Luteibacter</taxon>
    </lineage>
</organism>
<evidence type="ECO:0000256" key="6">
    <source>
        <dbReference type="SAM" id="Phobius"/>
    </source>
</evidence>
<keyword evidence="4 6" id="KW-1133">Transmembrane helix</keyword>
<dbReference type="AlphaFoldDB" id="A0A4Y5Z126"/>
<dbReference type="NCBIfam" id="TIGR00765">
    <property type="entry name" value="yihY_not_rbn"/>
    <property type="match status" value="1"/>
</dbReference>
<evidence type="ECO:0000313" key="7">
    <source>
        <dbReference type="EMBL" id="QDE38375.1"/>
    </source>
</evidence>
<protein>
    <submittedName>
        <fullName evidence="7">YihY/virulence factor BrkB family protein</fullName>
    </submittedName>
</protein>
<evidence type="ECO:0000256" key="3">
    <source>
        <dbReference type="ARBA" id="ARBA00022692"/>
    </source>
</evidence>
<feature type="transmembrane region" description="Helical" evidence="6">
    <location>
        <begin position="31"/>
        <end position="51"/>
    </location>
</feature>
<dbReference type="GO" id="GO:0005886">
    <property type="term" value="C:plasma membrane"/>
    <property type="evidence" value="ECO:0007669"/>
    <property type="project" value="UniProtKB-SubCell"/>
</dbReference>
<evidence type="ECO:0000256" key="4">
    <source>
        <dbReference type="ARBA" id="ARBA00022989"/>
    </source>
</evidence>
<reference evidence="7 8" key="1">
    <citation type="submission" date="2019-06" db="EMBL/GenBank/DDBJ databases">
        <title>A complete genome sequence for Luteibacter pinisoli MAH-14.</title>
        <authorList>
            <person name="Baltrus D.A."/>
        </authorList>
    </citation>
    <scope>NUCLEOTIDE SEQUENCE [LARGE SCALE GENOMIC DNA]</scope>
    <source>
        <strain evidence="7 8">MAH-14</strain>
    </source>
</reference>
<gene>
    <name evidence="7" type="ORF">FIV34_03750</name>
</gene>
<accession>A0A4Y5Z126</accession>